<protein>
    <submittedName>
        <fullName evidence="2">Uncharacterized protein</fullName>
    </submittedName>
</protein>
<evidence type="ECO:0000256" key="1">
    <source>
        <dbReference type="SAM" id="MobiDB-lite"/>
    </source>
</evidence>
<sequence length="29" mass="3308">MHSIHSAHDGNTHPAKNHTYTIHTHVLSY</sequence>
<reference evidence="3" key="1">
    <citation type="submission" date="2018-04" db="EMBL/GenBank/DDBJ databases">
        <authorList>
            <person name="Lucker S."/>
            <person name="Sakoula D."/>
        </authorList>
    </citation>
    <scope>NUCLEOTIDE SEQUENCE [LARGE SCALE GENOMIC DNA]</scope>
</reference>
<dbReference type="InParanoid" id="A0A330L9X2"/>
<keyword evidence="3" id="KW-1185">Reference proteome</keyword>
<name>A0A330L9X2_9BACT</name>
<evidence type="ECO:0000313" key="3">
    <source>
        <dbReference type="Proteomes" id="UP000248168"/>
    </source>
</evidence>
<proteinExistence type="predicted"/>
<dbReference type="Proteomes" id="UP000248168">
    <property type="component" value="Unassembled WGS sequence"/>
</dbReference>
<dbReference type="EMBL" id="OUNR01000022">
    <property type="protein sequence ID" value="SPP66862.1"/>
    <property type="molecule type" value="Genomic_DNA"/>
</dbReference>
<dbReference type="AlphaFoldDB" id="A0A330L9X2"/>
<feature type="compositionally biased region" description="Basic and acidic residues" evidence="1">
    <location>
        <begin position="1"/>
        <end position="11"/>
    </location>
</feature>
<feature type="region of interest" description="Disordered" evidence="1">
    <location>
        <begin position="1"/>
        <end position="20"/>
    </location>
</feature>
<gene>
    <name evidence="2" type="ORF">NITLEN_90117</name>
</gene>
<evidence type="ECO:0000313" key="2">
    <source>
        <dbReference type="EMBL" id="SPP66862.1"/>
    </source>
</evidence>
<accession>A0A330L9X2</accession>
<organism evidence="2 3">
    <name type="scientific">Nitrospira lenta</name>
    <dbReference type="NCBI Taxonomy" id="1436998"/>
    <lineage>
        <taxon>Bacteria</taxon>
        <taxon>Pseudomonadati</taxon>
        <taxon>Nitrospirota</taxon>
        <taxon>Nitrospiria</taxon>
        <taxon>Nitrospirales</taxon>
        <taxon>Nitrospiraceae</taxon>
        <taxon>Nitrospira</taxon>
    </lineage>
</organism>